<keyword evidence="4" id="KW-1185">Reference proteome</keyword>
<dbReference type="GO" id="GO:0003676">
    <property type="term" value="F:nucleic acid binding"/>
    <property type="evidence" value="ECO:0007669"/>
    <property type="project" value="InterPro"/>
</dbReference>
<comment type="caution">
    <text evidence="3">The sequence shown here is derived from an EMBL/GenBank/DDBJ whole genome shotgun (WGS) entry which is preliminary data.</text>
</comment>
<dbReference type="SUPFAM" id="SSF46689">
    <property type="entry name" value="Homeodomain-like"/>
    <property type="match status" value="1"/>
</dbReference>
<dbReference type="Pfam" id="PF13358">
    <property type="entry name" value="DDE_3"/>
    <property type="match status" value="1"/>
</dbReference>
<keyword evidence="3" id="KW-0255">Endonuclease</keyword>
<dbReference type="InterPro" id="IPR009057">
    <property type="entry name" value="Homeodomain-like_sf"/>
</dbReference>
<proteinExistence type="predicted"/>
<dbReference type="GO" id="GO:0004519">
    <property type="term" value="F:endonuclease activity"/>
    <property type="evidence" value="ECO:0007669"/>
    <property type="project" value="UniProtKB-KW"/>
</dbReference>
<protein>
    <submittedName>
        <fullName evidence="3">DDE superfamily endonuclease</fullName>
    </submittedName>
</protein>
<dbReference type="Gene3D" id="3.30.420.10">
    <property type="entry name" value="Ribonuclease H-like superfamily/Ribonuclease H"/>
    <property type="match status" value="1"/>
</dbReference>
<evidence type="ECO:0000259" key="2">
    <source>
        <dbReference type="Pfam" id="PF13358"/>
    </source>
</evidence>
<comment type="subcellular location">
    <subcellularLocation>
        <location evidence="1">Nucleus</location>
    </subcellularLocation>
</comment>
<keyword evidence="3" id="KW-0540">Nuclease</keyword>
<gene>
    <name evidence="3" type="ORF">QE152_g30229</name>
</gene>
<dbReference type="Proteomes" id="UP001458880">
    <property type="component" value="Unassembled WGS sequence"/>
</dbReference>
<dbReference type="InterPro" id="IPR038717">
    <property type="entry name" value="Tc1-like_DDE_dom"/>
</dbReference>
<feature type="domain" description="Tc1-like transposase DDE" evidence="2">
    <location>
        <begin position="55"/>
        <end position="162"/>
    </location>
</feature>
<dbReference type="GO" id="GO:0005634">
    <property type="term" value="C:nucleus"/>
    <property type="evidence" value="ECO:0007669"/>
    <property type="project" value="UniProtKB-SubCell"/>
</dbReference>
<evidence type="ECO:0000313" key="4">
    <source>
        <dbReference type="Proteomes" id="UP001458880"/>
    </source>
</evidence>
<dbReference type="PANTHER" id="PTHR23022:SF134">
    <property type="entry name" value="TRANSPOSABLE ELEMENT TC1 TRANSPOSASE"/>
    <property type="match status" value="1"/>
</dbReference>
<dbReference type="Pfam" id="PF13384">
    <property type="entry name" value="HTH_23"/>
    <property type="match status" value="1"/>
</dbReference>
<sequence>MPQTSIETRAKVVTLWGRGLSYRQVAAEVGLSKLLVHYWVNRWRTEERNVVRIRKSSRISLAYWGWMSSAGPGELTRIEPRMDSREYIRILEDVLLPSVRQIYPAPQPITFVPDNSAVHTARVVRDWFEDHDEIEVIPWPAKSPDLNPIENLWAAMCNMWDQRDVLVPRNRENLHNHVTEIWESFRGRPTCGNLATSMRERLQSVIDNNGYWTRY</sequence>
<dbReference type="InterPro" id="IPR052338">
    <property type="entry name" value="Transposase_5"/>
</dbReference>
<keyword evidence="3" id="KW-0378">Hydrolase</keyword>
<evidence type="ECO:0000256" key="1">
    <source>
        <dbReference type="ARBA" id="ARBA00004123"/>
    </source>
</evidence>
<organism evidence="3 4">
    <name type="scientific">Popillia japonica</name>
    <name type="common">Japanese beetle</name>
    <dbReference type="NCBI Taxonomy" id="7064"/>
    <lineage>
        <taxon>Eukaryota</taxon>
        <taxon>Metazoa</taxon>
        <taxon>Ecdysozoa</taxon>
        <taxon>Arthropoda</taxon>
        <taxon>Hexapoda</taxon>
        <taxon>Insecta</taxon>
        <taxon>Pterygota</taxon>
        <taxon>Neoptera</taxon>
        <taxon>Endopterygota</taxon>
        <taxon>Coleoptera</taxon>
        <taxon>Polyphaga</taxon>
        <taxon>Scarabaeiformia</taxon>
        <taxon>Scarabaeidae</taxon>
        <taxon>Rutelinae</taxon>
        <taxon>Popillia</taxon>
    </lineage>
</organism>
<dbReference type="InterPro" id="IPR036397">
    <property type="entry name" value="RNaseH_sf"/>
</dbReference>
<dbReference type="EMBL" id="JASPKY010000402">
    <property type="protein sequence ID" value="KAK9701990.1"/>
    <property type="molecule type" value="Genomic_DNA"/>
</dbReference>
<dbReference type="AlphaFoldDB" id="A0AAW1JEZ4"/>
<reference evidence="3 4" key="1">
    <citation type="journal article" date="2024" name="BMC Genomics">
        <title>De novo assembly and annotation of Popillia japonica's genome with initial clues to its potential as an invasive pest.</title>
        <authorList>
            <person name="Cucini C."/>
            <person name="Boschi S."/>
            <person name="Funari R."/>
            <person name="Cardaioli E."/>
            <person name="Iannotti N."/>
            <person name="Marturano G."/>
            <person name="Paoli F."/>
            <person name="Bruttini M."/>
            <person name="Carapelli A."/>
            <person name="Frati F."/>
            <person name="Nardi F."/>
        </authorList>
    </citation>
    <scope>NUCLEOTIDE SEQUENCE [LARGE SCALE GENOMIC DNA]</scope>
    <source>
        <strain evidence="3">DMR45628</strain>
    </source>
</reference>
<evidence type="ECO:0000313" key="3">
    <source>
        <dbReference type="EMBL" id="KAK9701990.1"/>
    </source>
</evidence>
<dbReference type="PANTHER" id="PTHR23022">
    <property type="entry name" value="TRANSPOSABLE ELEMENT-RELATED"/>
    <property type="match status" value="1"/>
</dbReference>
<name>A0AAW1JEZ4_POPJA</name>
<accession>A0AAW1JEZ4</accession>